<dbReference type="CDD" id="cd08642">
    <property type="entry name" value="DNA_pol_A_pol_I_A"/>
    <property type="match status" value="1"/>
</dbReference>
<dbReference type="EC" id="2.7.7.7" evidence="1"/>
<dbReference type="GO" id="GO:0006261">
    <property type="term" value="P:DNA-templated DNA replication"/>
    <property type="evidence" value="ECO:0007669"/>
    <property type="project" value="InterPro"/>
</dbReference>
<reference evidence="5 7" key="1">
    <citation type="journal article" date="2016" name="Genome Announc.">
        <title>Complete Genome Sequence of the Amino Acid-Fermenting Clostridium propionicum X2 (DSM 1682).</title>
        <authorList>
            <person name="Poehlein A."/>
            <person name="Schlien K."/>
            <person name="Chowdhury N.P."/>
            <person name="Gottschalk G."/>
            <person name="Buckel W."/>
            <person name="Daniel R."/>
        </authorList>
    </citation>
    <scope>NUCLEOTIDE SEQUENCE [LARGE SCALE GENOMIC DNA]</scope>
    <source>
        <strain evidence="5 7">X2</strain>
    </source>
</reference>
<reference evidence="6" key="4">
    <citation type="submission" date="2016-11" db="EMBL/GenBank/DDBJ databases">
        <authorList>
            <person name="Varghese N."/>
            <person name="Submissions S."/>
        </authorList>
    </citation>
    <scope>NUCLEOTIDE SEQUENCE</scope>
    <source>
        <strain evidence="6">DSM 1682</strain>
    </source>
</reference>
<dbReference type="InterPro" id="IPR002298">
    <property type="entry name" value="DNA_polymerase_A"/>
</dbReference>
<dbReference type="SMART" id="SM00482">
    <property type="entry name" value="POLAc"/>
    <property type="match status" value="1"/>
</dbReference>
<dbReference type="EMBL" id="CP014223">
    <property type="protein sequence ID" value="AMJ40357.1"/>
    <property type="molecule type" value="Genomic_DNA"/>
</dbReference>
<dbReference type="GO" id="GO:0003887">
    <property type="term" value="F:DNA-directed DNA polymerase activity"/>
    <property type="evidence" value="ECO:0007669"/>
    <property type="project" value="UniProtKB-EC"/>
</dbReference>
<keyword evidence="5" id="KW-0808">Transferase</keyword>
<reference evidence="8" key="3">
    <citation type="submission" date="2016-11" db="EMBL/GenBank/DDBJ databases">
        <authorList>
            <person name="Jaros S."/>
            <person name="Januszkiewicz K."/>
            <person name="Wedrychowicz H."/>
        </authorList>
    </citation>
    <scope>NUCLEOTIDE SEQUENCE [LARGE SCALE GENOMIC DNA]</scope>
    <source>
        <strain evidence="8">DSM 1682</strain>
    </source>
</reference>
<keyword evidence="7" id="KW-1185">Reference proteome</keyword>
<evidence type="ECO:0000313" key="5">
    <source>
        <dbReference type="EMBL" id="AMJ40357.1"/>
    </source>
</evidence>
<evidence type="ECO:0000256" key="2">
    <source>
        <dbReference type="ARBA" id="ARBA00022705"/>
    </source>
</evidence>
<dbReference type="Proteomes" id="UP000068026">
    <property type="component" value="Chromosome"/>
</dbReference>
<dbReference type="SUPFAM" id="SSF56672">
    <property type="entry name" value="DNA/RNA polymerases"/>
    <property type="match status" value="1"/>
</dbReference>
<comment type="catalytic activity">
    <reaction evidence="3">
        <text>DNA(n) + a 2'-deoxyribonucleoside 5'-triphosphate = DNA(n+1) + diphosphate</text>
        <dbReference type="Rhea" id="RHEA:22508"/>
        <dbReference type="Rhea" id="RHEA-COMP:17339"/>
        <dbReference type="Rhea" id="RHEA-COMP:17340"/>
        <dbReference type="ChEBI" id="CHEBI:33019"/>
        <dbReference type="ChEBI" id="CHEBI:61560"/>
        <dbReference type="ChEBI" id="CHEBI:173112"/>
        <dbReference type="EC" id="2.7.7.7"/>
    </reaction>
</comment>
<keyword evidence="5" id="KW-0548">Nucleotidyltransferase</keyword>
<protein>
    <recommendedName>
        <fullName evidence="1">DNA-directed DNA polymerase</fullName>
        <ecNumber evidence="1">2.7.7.7</ecNumber>
    </recommendedName>
</protein>
<reference evidence="7" key="2">
    <citation type="submission" date="2016-01" db="EMBL/GenBank/DDBJ databases">
        <authorList>
            <person name="Poehlein A."/>
            <person name="Schlien K."/>
            <person name="Gottschalk G."/>
            <person name="Buckel W."/>
            <person name="Daniel R."/>
        </authorList>
    </citation>
    <scope>NUCLEOTIDE SEQUENCE [LARGE SCALE GENOMIC DNA]</scope>
    <source>
        <strain evidence="7">X2</strain>
    </source>
</reference>
<dbReference type="RefSeq" id="WP_066047978.1">
    <property type="nucleotide sequence ID" value="NZ_CP014223.1"/>
</dbReference>
<dbReference type="EMBL" id="FQUA01000002">
    <property type="protein sequence ID" value="SHE44243.1"/>
    <property type="molecule type" value="Genomic_DNA"/>
</dbReference>
<name>A0A0X8V945_ANAPI</name>
<dbReference type="GO" id="GO:0003677">
    <property type="term" value="F:DNA binding"/>
    <property type="evidence" value="ECO:0007669"/>
    <property type="project" value="InterPro"/>
</dbReference>
<evidence type="ECO:0000313" key="6">
    <source>
        <dbReference type="EMBL" id="SHE44243.1"/>
    </source>
</evidence>
<dbReference type="InterPro" id="IPR001098">
    <property type="entry name" value="DNA-dir_DNA_pol_A_palm_dom"/>
</dbReference>
<dbReference type="InterPro" id="IPR043502">
    <property type="entry name" value="DNA/RNA_pol_sf"/>
</dbReference>
<evidence type="ECO:0000256" key="3">
    <source>
        <dbReference type="ARBA" id="ARBA00049244"/>
    </source>
</evidence>
<dbReference type="PANTHER" id="PTHR10133">
    <property type="entry name" value="DNA POLYMERASE I"/>
    <property type="match status" value="1"/>
</dbReference>
<dbReference type="Gene3D" id="1.10.150.20">
    <property type="entry name" value="5' to 3' exonuclease, C-terminal subdomain"/>
    <property type="match status" value="1"/>
</dbReference>
<dbReference type="OrthoDB" id="9764911at2"/>
<keyword evidence="2" id="KW-0235">DNA replication</keyword>
<evidence type="ECO:0000259" key="4">
    <source>
        <dbReference type="SMART" id="SM00482"/>
    </source>
</evidence>
<organism evidence="6 8">
    <name type="scientific">Anaerotignum propionicum DSM 1682</name>
    <dbReference type="NCBI Taxonomy" id="991789"/>
    <lineage>
        <taxon>Bacteria</taxon>
        <taxon>Bacillati</taxon>
        <taxon>Bacillota</taxon>
        <taxon>Clostridia</taxon>
        <taxon>Lachnospirales</taxon>
        <taxon>Anaerotignaceae</taxon>
        <taxon>Anaerotignum</taxon>
    </lineage>
</organism>
<dbReference type="PANTHER" id="PTHR10133:SF27">
    <property type="entry name" value="DNA POLYMERASE NU"/>
    <property type="match status" value="1"/>
</dbReference>
<feature type="domain" description="DNA-directed DNA polymerase family A palm" evidence="4">
    <location>
        <begin position="377"/>
        <end position="631"/>
    </location>
</feature>
<evidence type="ECO:0000313" key="7">
    <source>
        <dbReference type="Proteomes" id="UP000068026"/>
    </source>
</evidence>
<dbReference type="Pfam" id="PF00476">
    <property type="entry name" value="DNA_pol_A"/>
    <property type="match status" value="1"/>
</dbReference>
<dbReference type="Proteomes" id="UP000184204">
    <property type="component" value="Unassembled WGS sequence"/>
</dbReference>
<proteinExistence type="predicted"/>
<sequence length="666" mass="74797">MRGHISVDIETFSSVDINKSGLYKYVQSPDFSILLLAYSIDGGAVEIIDLTKTELPIVIKHWLLHSGHIKHAYNAAFEWYCLSKYFGLKEEERTEWLKQWRCTMMHSLYCGYVAKLEDAGKAIGLPQEKQKLATGKALIKTFCSPCKPSRSNGNRTRILPEHEPERWNLFKEYCKQDVVTEMEIENRLSHFPVPDLVQEQWVLDQIQNERGVAIDLDLIDGALYCDSVATEKATNISRAITNLENPNSLAQLKKWIGERTGIKISSLNKETVGDMLDAEIPVSVRRVLELRQQLGKTSVSKYKAMTRAECTDGRLRGSLQFYGANRTGRWAGRLAQVQNLPRTYLHGAELDLARKFVKLKNPNAIQLTFGSVQDTLSQLVRTAFIPEKGKVFVDADFSAIEARVVAWLAGENWVLEVFRTHGKIYEATAAQMFGVPIEKIVKGTPEYALRQKGKVATLALGYNGGPGALINMGALKMGIPEEELQEIVYKWRGANQAIVRCWKALEHAAIQAIKTGRAVGTHCLVFAREADITKGQDFLTILLPSGRKLFYAKPHLTLNQWGNESIGYYGMNQTSKNWEPTETYGGKLTENVVQAIARDCLAHTLTVLEAQGYKIVFHVHDEVIIEIEKEKADLDKVCQIMSQPIPFAPGLPMAADGWVGDYFTKD</sequence>
<dbReference type="AlphaFoldDB" id="A0A0X8V945"/>
<dbReference type="KEGG" id="cpro:CPRO_07560"/>
<accession>A0A0X8V945</accession>
<evidence type="ECO:0000256" key="1">
    <source>
        <dbReference type="ARBA" id="ARBA00012417"/>
    </source>
</evidence>
<dbReference type="Gene3D" id="3.30.70.370">
    <property type="match status" value="1"/>
</dbReference>
<gene>
    <name evidence="5" type="primary">polA_1</name>
    <name evidence="5" type="ORF">CPRO_07560</name>
    <name evidence="6" type="ORF">SAMN02745151_00723</name>
</gene>
<dbReference type="GO" id="GO:0006302">
    <property type="term" value="P:double-strand break repair"/>
    <property type="evidence" value="ECO:0007669"/>
    <property type="project" value="TreeGrafter"/>
</dbReference>
<evidence type="ECO:0000313" key="8">
    <source>
        <dbReference type="Proteomes" id="UP000184204"/>
    </source>
</evidence>